<dbReference type="AlphaFoldDB" id="A0A699X7H2"/>
<organism evidence="1">
    <name type="scientific">Tanacetum cinerariifolium</name>
    <name type="common">Dalmatian daisy</name>
    <name type="synonym">Chrysanthemum cinerariifolium</name>
    <dbReference type="NCBI Taxonomy" id="118510"/>
    <lineage>
        <taxon>Eukaryota</taxon>
        <taxon>Viridiplantae</taxon>
        <taxon>Streptophyta</taxon>
        <taxon>Embryophyta</taxon>
        <taxon>Tracheophyta</taxon>
        <taxon>Spermatophyta</taxon>
        <taxon>Magnoliopsida</taxon>
        <taxon>eudicotyledons</taxon>
        <taxon>Gunneridae</taxon>
        <taxon>Pentapetalae</taxon>
        <taxon>asterids</taxon>
        <taxon>campanulids</taxon>
        <taxon>Asterales</taxon>
        <taxon>Asteraceae</taxon>
        <taxon>Asteroideae</taxon>
        <taxon>Anthemideae</taxon>
        <taxon>Anthemidinae</taxon>
        <taxon>Tanacetum</taxon>
    </lineage>
</organism>
<sequence length="28" mass="3152">ADTVSTEQRREDIIQSLINLPDGPELKI</sequence>
<name>A0A699X7H2_TANCI</name>
<evidence type="ECO:0000313" key="1">
    <source>
        <dbReference type="EMBL" id="GFD56082.1"/>
    </source>
</evidence>
<accession>A0A699X7H2</accession>
<comment type="caution">
    <text evidence="1">The sequence shown here is derived from an EMBL/GenBank/DDBJ whole genome shotgun (WGS) entry which is preliminary data.</text>
</comment>
<gene>
    <name evidence="1" type="ORF">Tci_928051</name>
</gene>
<feature type="non-terminal residue" evidence="1">
    <location>
        <position position="1"/>
    </location>
</feature>
<protein>
    <submittedName>
        <fullName evidence="1">Uncharacterized protein</fullName>
    </submittedName>
</protein>
<proteinExistence type="predicted"/>
<reference evidence="1" key="1">
    <citation type="journal article" date="2019" name="Sci. Rep.">
        <title>Draft genome of Tanacetum cinerariifolium, the natural source of mosquito coil.</title>
        <authorList>
            <person name="Yamashiro T."/>
            <person name="Shiraishi A."/>
            <person name="Satake H."/>
            <person name="Nakayama K."/>
        </authorList>
    </citation>
    <scope>NUCLEOTIDE SEQUENCE</scope>
</reference>
<dbReference type="EMBL" id="BKCJ011825179">
    <property type="protein sequence ID" value="GFD56082.1"/>
    <property type="molecule type" value="Genomic_DNA"/>
</dbReference>